<accession>A0A482TIP3</accession>
<proteinExistence type="predicted"/>
<gene>
    <name evidence="1" type="ORF">DR871_013760</name>
</gene>
<organism evidence="1 2">
    <name type="scientific">Flavobacterium petrolei</name>
    <dbReference type="NCBI Taxonomy" id="2259594"/>
    <lineage>
        <taxon>Bacteria</taxon>
        <taxon>Pseudomonadati</taxon>
        <taxon>Bacteroidota</taxon>
        <taxon>Flavobacteriia</taxon>
        <taxon>Flavobacteriales</taxon>
        <taxon>Flavobacteriaceae</taxon>
        <taxon>Flavobacterium</taxon>
    </lineage>
</organism>
<comment type="caution">
    <text evidence="1">The sequence shown here is derived from an EMBL/GenBank/DDBJ whole genome shotgun (WGS) entry which is preliminary data.</text>
</comment>
<dbReference type="RefSeq" id="WP_113666771.1">
    <property type="nucleotide sequence ID" value="NZ_QNVY02000005.1"/>
</dbReference>
<reference evidence="1 2" key="1">
    <citation type="submission" date="2019-01" db="EMBL/GenBank/DDBJ databases">
        <title>Flavobacterium sp. nov. isolated from arctic soil.</title>
        <authorList>
            <person name="Kim D.-U."/>
        </authorList>
    </citation>
    <scope>NUCLEOTIDE SEQUENCE [LARGE SCALE GENOMIC DNA]</scope>
    <source>
        <strain evidence="1 2">Kopri-42</strain>
    </source>
</reference>
<evidence type="ECO:0000313" key="1">
    <source>
        <dbReference type="EMBL" id="RYJ50987.1"/>
    </source>
</evidence>
<name>A0A482TIP3_9FLAO</name>
<dbReference type="AlphaFoldDB" id="A0A482TIP3"/>
<evidence type="ECO:0000313" key="2">
    <source>
        <dbReference type="Proteomes" id="UP000253235"/>
    </source>
</evidence>
<protein>
    <submittedName>
        <fullName evidence="1">Uncharacterized protein</fullName>
    </submittedName>
</protein>
<sequence length="151" mass="17742">MKKTAKNKFDYLFDFTLLLNDKIICQRNFNIRDYNHNCQKSLEIKEMISEVIMIIESQLKNKSLDYLWESYNPFTPKIIPQINSEKIKSDLFKLNISMNSEIMVSGCFDGCKYPPKIRHQVDIKPLVPILIEIIRLYISGAEYDLITVISQ</sequence>
<keyword evidence="2" id="KW-1185">Reference proteome</keyword>
<dbReference type="EMBL" id="QNVY02000005">
    <property type="protein sequence ID" value="RYJ50987.1"/>
    <property type="molecule type" value="Genomic_DNA"/>
</dbReference>
<dbReference type="Proteomes" id="UP000253235">
    <property type="component" value="Unassembled WGS sequence"/>
</dbReference>